<dbReference type="NCBIfam" id="NF038402">
    <property type="entry name" value="TroA_like"/>
    <property type="match status" value="1"/>
</dbReference>
<dbReference type="InterPro" id="IPR054828">
    <property type="entry name" value="Vit_B12_bind_prot"/>
</dbReference>
<dbReference type="RefSeq" id="WP_124329714.1">
    <property type="nucleotide sequence ID" value="NZ_BEXT01000001.1"/>
</dbReference>
<dbReference type="PANTHER" id="PTHR30535">
    <property type="entry name" value="VITAMIN B12-BINDING PROTEIN"/>
    <property type="match status" value="1"/>
</dbReference>
<name>A0A401FZZ7_9BACT</name>
<dbReference type="Pfam" id="PF01955">
    <property type="entry name" value="CbiZ"/>
    <property type="match status" value="1"/>
</dbReference>
<dbReference type="Proteomes" id="UP000288096">
    <property type="component" value="Unassembled WGS sequence"/>
</dbReference>
<reference evidence="4" key="1">
    <citation type="submission" date="2017-11" db="EMBL/GenBank/DDBJ databases">
        <authorList>
            <person name="Watanabe M."/>
            <person name="Kojima H."/>
        </authorList>
    </citation>
    <scope>NUCLEOTIDE SEQUENCE [LARGE SCALE GENOMIC DNA]</scope>
    <source>
        <strain evidence="4">Tokyo 01</strain>
    </source>
</reference>
<gene>
    <name evidence="3" type="ORF">DENIS_3521</name>
</gene>
<dbReference type="SUPFAM" id="SSF53807">
    <property type="entry name" value="Helical backbone' metal receptor"/>
    <property type="match status" value="1"/>
</dbReference>
<protein>
    <submittedName>
        <fullName evidence="3">Adenosylcobinamide amidohydrolase</fullName>
    </submittedName>
</protein>
<evidence type="ECO:0000313" key="4">
    <source>
        <dbReference type="Proteomes" id="UP000288096"/>
    </source>
</evidence>
<dbReference type="GO" id="GO:0016787">
    <property type="term" value="F:hydrolase activity"/>
    <property type="evidence" value="ECO:0007669"/>
    <property type="project" value="UniProtKB-KW"/>
</dbReference>
<sequence length="672" mass="73841">MKYLYRLSAAVVVALHIFFFFGTPSPAFSYPVRFKDNDQRTITIDRRPERVVSLVPSVTELIFAIKAGDTVQGVTHHDTWPSEAALKSCVGGFFSPSVTQIRSLNPDIIFVSELHRDVIKAFDHQPVRLIRLRLDSLSDLYETIGLLGQIFHEEENASELAADIKASLNHTAQKTASIGPSEQKRVIRLMGRDQVMTPGDDSFQNQLIRLAGGIPPKLGRPGKIVPVTKAEWMAFNPQVIYGCGGDRRVAEKILSQPGWKDVEAVKNGKIFYYPCELTCRLSSRTGYFVSCLSSRIYGDLLDVSEPVIPDGVAGSRPVSVELTYVQSAEIIDSPLFDFVHKTLLVRFDKPMAVVSTLEGFRENIRCVGNSYSPPQCWGLYHRIGLAESRKRLLDVIGRGGEDTTLLFTGADMDNLSVQKQSFKEMTVYALVTAGVKSNAVRMSQDTGAYYEPGTINMILMSDMKLSPRAMNRAIISATEAKTAALWDMDIRSSATPLVNPATGTGTDNIIVVQGDGLPIDNAGGHSKMGELIAKAVYAGVREAVFKQNGITPKRTIFQRLRDRHVSLFGLVGDCECGMKKSEMASGLEQLLLDPKYAGFIEVALAISDAYERGLTSDLSAFQSWCDRIAHEVAGGPVEHQQQFSFSEPLPRVPEMAFEALLNGMAARAGKGD</sequence>
<dbReference type="Pfam" id="PF01497">
    <property type="entry name" value="Peripla_BP_2"/>
    <property type="match status" value="1"/>
</dbReference>
<keyword evidence="3" id="KW-0378">Hydrolase</keyword>
<feature type="domain" description="Fe/B12 periplasmic-binding" evidence="2">
    <location>
        <begin position="50"/>
        <end position="300"/>
    </location>
</feature>
<keyword evidence="4" id="KW-1185">Reference proteome</keyword>
<dbReference type="Gene3D" id="3.40.50.1980">
    <property type="entry name" value="Nitrogenase molybdenum iron protein domain"/>
    <property type="match status" value="2"/>
</dbReference>
<dbReference type="AlphaFoldDB" id="A0A401FZZ7"/>
<evidence type="ECO:0000313" key="3">
    <source>
        <dbReference type="EMBL" id="GBC62549.1"/>
    </source>
</evidence>
<dbReference type="PANTHER" id="PTHR30535:SF34">
    <property type="entry name" value="MOLYBDATE-BINDING PROTEIN MOLA"/>
    <property type="match status" value="1"/>
</dbReference>
<proteinExistence type="predicted"/>
<dbReference type="PROSITE" id="PS50983">
    <property type="entry name" value="FE_B12_PBP"/>
    <property type="match status" value="1"/>
</dbReference>
<keyword evidence="1" id="KW-0732">Signal</keyword>
<accession>A0A401FZZ7</accession>
<evidence type="ECO:0000256" key="1">
    <source>
        <dbReference type="ARBA" id="ARBA00022729"/>
    </source>
</evidence>
<dbReference type="InterPro" id="IPR002491">
    <property type="entry name" value="ABC_transptr_periplasmic_BD"/>
</dbReference>
<dbReference type="OrthoDB" id="5409767at2"/>
<reference evidence="4" key="2">
    <citation type="submission" date="2019-01" db="EMBL/GenBank/DDBJ databases">
        <title>Genome sequence of Desulfonema ishimotonii strain Tokyo 01.</title>
        <authorList>
            <person name="Fukui M."/>
        </authorList>
    </citation>
    <scope>NUCLEOTIDE SEQUENCE [LARGE SCALE GENOMIC DNA]</scope>
    <source>
        <strain evidence="4">Tokyo 01</strain>
    </source>
</reference>
<dbReference type="EMBL" id="BEXT01000001">
    <property type="protein sequence ID" value="GBC62549.1"/>
    <property type="molecule type" value="Genomic_DNA"/>
</dbReference>
<comment type="caution">
    <text evidence="3">The sequence shown here is derived from an EMBL/GenBank/DDBJ whole genome shotgun (WGS) entry which is preliminary data.</text>
</comment>
<dbReference type="InterPro" id="IPR050902">
    <property type="entry name" value="ABC_Transporter_SBP"/>
</dbReference>
<organism evidence="3 4">
    <name type="scientific">Desulfonema ishimotonii</name>
    <dbReference type="NCBI Taxonomy" id="45657"/>
    <lineage>
        <taxon>Bacteria</taxon>
        <taxon>Pseudomonadati</taxon>
        <taxon>Thermodesulfobacteriota</taxon>
        <taxon>Desulfobacteria</taxon>
        <taxon>Desulfobacterales</taxon>
        <taxon>Desulfococcaceae</taxon>
        <taxon>Desulfonema</taxon>
    </lineage>
</organism>
<dbReference type="InterPro" id="IPR002808">
    <property type="entry name" value="AdoCbi_amidolase"/>
</dbReference>
<evidence type="ECO:0000259" key="2">
    <source>
        <dbReference type="PROSITE" id="PS50983"/>
    </source>
</evidence>